<name>A0A238X342_9PSEU</name>
<evidence type="ECO:0000259" key="1">
    <source>
        <dbReference type="Pfam" id="PF07110"/>
    </source>
</evidence>
<dbReference type="InterPro" id="IPR009799">
    <property type="entry name" value="EthD_dom"/>
</dbReference>
<dbReference type="RefSeq" id="WP_089301272.1">
    <property type="nucleotide sequence ID" value="NZ_FZNW01000009.1"/>
</dbReference>
<proteinExistence type="predicted"/>
<evidence type="ECO:0000313" key="2">
    <source>
        <dbReference type="EMBL" id="SNR53122.1"/>
    </source>
</evidence>
<dbReference type="Proteomes" id="UP000198348">
    <property type="component" value="Unassembled WGS sequence"/>
</dbReference>
<accession>A0A238X342</accession>
<keyword evidence="3" id="KW-1185">Reference proteome</keyword>
<dbReference type="NCBIfam" id="TIGR02118">
    <property type="entry name" value="EthD family reductase"/>
    <property type="match status" value="1"/>
</dbReference>
<gene>
    <name evidence="2" type="ORF">SAMN06265360_1094</name>
</gene>
<dbReference type="AlphaFoldDB" id="A0A238X342"/>
<dbReference type="GO" id="GO:0016491">
    <property type="term" value="F:oxidoreductase activity"/>
    <property type="evidence" value="ECO:0007669"/>
    <property type="project" value="InterPro"/>
</dbReference>
<sequence>MHILTVAYGHPNSPRAFDSYYQTTHRELVKEVPGVVSFVARYCASLDDSPPPYYLIAELAFPSAEHLFDGLASPEGQAAAADIENFADGGVTLFVQYDHTAH</sequence>
<dbReference type="InterPro" id="IPR011008">
    <property type="entry name" value="Dimeric_a/b-barrel"/>
</dbReference>
<dbReference type="Pfam" id="PF07110">
    <property type="entry name" value="EthD"/>
    <property type="match status" value="1"/>
</dbReference>
<dbReference type="OrthoDB" id="5294870at2"/>
<dbReference type="EMBL" id="FZNW01000009">
    <property type="protein sequence ID" value="SNR53122.1"/>
    <property type="molecule type" value="Genomic_DNA"/>
</dbReference>
<reference evidence="2 3" key="1">
    <citation type="submission" date="2017-06" db="EMBL/GenBank/DDBJ databases">
        <authorList>
            <person name="Kim H.J."/>
            <person name="Triplett B.A."/>
        </authorList>
    </citation>
    <scope>NUCLEOTIDE SEQUENCE [LARGE SCALE GENOMIC DNA]</scope>
    <source>
        <strain evidence="2 3">DSM 45207</strain>
    </source>
</reference>
<protein>
    <recommendedName>
        <fullName evidence="1">EthD domain-containing protein</fullName>
    </recommendedName>
</protein>
<dbReference type="SUPFAM" id="SSF54909">
    <property type="entry name" value="Dimeric alpha+beta barrel"/>
    <property type="match status" value="1"/>
</dbReference>
<organism evidence="2 3">
    <name type="scientific">Haloechinothrix alba</name>
    <dbReference type="NCBI Taxonomy" id="664784"/>
    <lineage>
        <taxon>Bacteria</taxon>
        <taxon>Bacillati</taxon>
        <taxon>Actinomycetota</taxon>
        <taxon>Actinomycetes</taxon>
        <taxon>Pseudonocardiales</taxon>
        <taxon>Pseudonocardiaceae</taxon>
        <taxon>Haloechinothrix</taxon>
    </lineage>
</organism>
<dbReference type="Gene3D" id="3.30.70.100">
    <property type="match status" value="1"/>
</dbReference>
<feature type="domain" description="EthD" evidence="1">
    <location>
        <begin position="13"/>
        <end position="89"/>
    </location>
</feature>
<evidence type="ECO:0000313" key="3">
    <source>
        <dbReference type="Proteomes" id="UP000198348"/>
    </source>
</evidence>